<gene>
    <name evidence="7" type="ORF">QQ008_06705</name>
</gene>
<evidence type="ECO:0000313" key="7">
    <source>
        <dbReference type="EMBL" id="MDN5201041.1"/>
    </source>
</evidence>
<comment type="subcellular location">
    <subcellularLocation>
        <location evidence="1">Cell outer membrane</location>
    </subcellularLocation>
</comment>
<keyword evidence="2" id="KW-0472">Membrane</keyword>
<dbReference type="InterPro" id="IPR008969">
    <property type="entry name" value="CarboxyPept-like_regulatory"/>
</dbReference>
<dbReference type="SUPFAM" id="SSF56935">
    <property type="entry name" value="Porins"/>
    <property type="match status" value="1"/>
</dbReference>
<evidence type="ECO:0000256" key="2">
    <source>
        <dbReference type="ARBA" id="ARBA00023136"/>
    </source>
</evidence>
<dbReference type="RefSeq" id="WP_346751069.1">
    <property type="nucleotide sequence ID" value="NZ_JAUJEA010000002.1"/>
</dbReference>
<reference evidence="7" key="1">
    <citation type="submission" date="2023-06" db="EMBL/GenBank/DDBJ databases">
        <title>Genomic of Parafulvivirga corallium.</title>
        <authorList>
            <person name="Wang G."/>
        </authorList>
    </citation>
    <scope>NUCLEOTIDE SEQUENCE</scope>
    <source>
        <strain evidence="7">BMA10</strain>
    </source>
</reference>
<organism evidence="7 8">
    <name type="scientific">Splendidivirga corallicola</name>
    <dbReference type="NCBI Taxonomy" id="3051826"/>
    <lineage>
        <taxon>Bacteria</taxon>
        <taxon>Pseudomonadati</taxon>
        <taxon>Bacteroidota</taxon>
        <taxon>Cytophagia</taxon>
        <taxon>Cytophagales</taxon>
        <taxon>Splendidivirgaceae</taxon>
        <taxon>Splendidivirga</taxon>
    </lineage>
</organism>
<name>A0ABT8KK01_9BACT</name>
<dbReference type="PANTHER" id="PTHR40980:SF4">
    <property type="entry name" value="TONB-DEPENDENT RECEPTOR-LIKE BETA-BARREL DOMAIN-CONTAINING PROTEIN"/>
    <property type="match status" value="1"/>
</dbReference>
<comment type="caution">
    <text evidence="7">The sequence shown here is derived from an EMBL/GenBank/DDBJ whole genome shotgun (WGS) entry which is preliminary data.</text>
</comment>
<proteinExistence type="predicted"/>
<keyword evidence="3" id="KW-0998">Cell outer membrane</keyword>
<accession>A0ABT8KK01</accession>
<dbReference type="SUPFAM" id="SSF49464">
    <property type="entry name" value="Carboxypeptidase regulatory domain-like"/>
    <property type="match status" value="1"/>
</dbReference>
<dbReference type="InterPro" id="IPR041700">
    <property type="entry name" value="OMP_b-brl_3"/>
</dbReference>
<feature type="region of interest" description="Disordered" evidence="4">
    <location>
        <begin position="810"/>
        <end position="829"/>
    </location>
</feature>
<dbReference type="Pfam" id="PF14905">
    <property type="entry name" value="OMP_b-brl_3"/>
    <property type="match status" value="1"/>
</dbReference>
<dbReference type="PANTHER" id="PTHR40980">
    <property type="entry name" value="PLUG DOMAIN-CONTAINING PROTEIN"/>
    <property type="match status" value="1"/>
</dbReference>
<evidence type="ECO:0000259" key="6">
    <source>
        <dbReference type="Pfam" id="PF14905"/>
    </source>
</evidence>
<dbReference type="Pfam" id="PF13620">
    <property type="entry name" value="CarboxypepD_reg"/>
    <property type="match status" value="1"/>
</dbReference>
<feature type="signal peptide" evidence="5">
    <location>
        <begin position="1"/>
        <end position="24"/>
    </location>
</feature>
<evidence type="ECO:0000256" key="5">
    <source>
        <dbReference type="SAM" id="SignalP"/>
    </source>
</evidence>
<protein>
    <submittedName>
        <fullName evidence="7">Outer membrane beta-barrel family protein</fullName>
    </submittedName>
</protein>
<sequence length="829" mass="94988">MMNYLRVLCVLMVFLLCLVQTSKSQQRQGQRGADNGGKERSMGLKIKGRVLDEESKKPLEYATVTLFNQKDSTLVTGSVTDKYGIFEITAQPGRYILNVQFISYQLISLKDITLNKEAPIKDIGTIRLSSDTEVLAEVEVRAEKSELQLSLDKKIFNVGKDLANAGGSAADILDNIPSVSVDIDGNVSLRGSQNVRILVDGKPSGLVGLSSTDALRQLQGNLIDKVEVITNPSVRYEAEGMSGIINIVLKKENREGVNGALDLNVGYPNSYGAALNFNYRREKMNLFMNYGFSRRENPGSGTSFQEFFLTDSTYSTDRDREHTRGGFGNNIRLGMDLYLDKYSSLTGSFMYRISKEDNDSRIRYRDFDSNRNLVQTVIREEQEEEDEPNLEYSLNYNKKFAREGQVLTADLQFQKSTEEENADFVETTFGQNNLPVEEDPLRQRSGNKEGEETLLLKTDYIHPFGKKGKFEAGYRGSFRRISNDYVVEEFSDIDGWINIPSLTNHFIYNEDIHAAYALVGNEINKFSYQVGLRVEISDVVTELEETNEVNDRIYSNLFPSTHFTYTFNKSNSIQWSYSRRLRRPRFWDLNPFFTFSDSRNQFGGNPNLDPEFTNSFEVSYIRYWDKSSLSSSVYYQRTNGVIQRISTVDDEGISVRRPENLSNRDSYGFEFVFSKDLLDWWKVNGSANFFRAITDGGNLGSTLQSDTYSWTSRISSRMTFAKKVDFQLRFNYRAPQETPQGRSKGTYYADLGLSRDILKNKATVQLNVRDLFNSRKRISETFGENFYSESEFQWRSRQITLSFSYRLNQKKKRESNRNRGDFEGDGGEF</sequence>
<evidence type="ECO:0000313" key="8">
    <source>
        <dbReference type="Proteomes" id="UP001172082"/>
    </source>
</evidence>
<feature type="chain" id="PRO_5045448762" evidence="5">
    <location>
        <begin position="25"/>
        <end position="829"/>
    </location>
</feature>
<feature type="domain" description="Outer membrane protein beta-barrel" evidence="6">
    <location>
        <begin position="398"/>
        <end position="805"/>
    </location>
</feature>
<dbReference type="EMBL" id="JAUJEA010000002">
    <property type="protein sequence ID" value="MDN5201041.1"/>
    <property type="molecule type" value="Genomic_DNA"/>
</dbReference>
<evidence type="ECO:0000256" key="4">
    <source>
        <dbReference type="SAM" id="MobiDB-lite"/>
    </source>
</evidence>
<evidence type="ECO:0000256" key="3">
    <source>
        <dbReference type="ARBA" id="ARBA00023237"/>
    </source>
</evidence>
<dbReference type="Gene3D" id="2.170.130.10">
    <property type="entry name" value="TonB-dependent receptor, plug domain"/>
    <property type="match status" value="1"/>
</dbReference>
<dbReference type="Gene3D" id="2.40.170.20">
    <property type="entry name" value="TonB-dependent receptor, beta-barrel domain"/>
    <property type="match status" value="1"/>
</dbReference>
<dbReference type="Gene3D" id="2.60.40.1120">
    <property type="entry name" value="Carboxypeptidase-like, regulatory domain"/>
    <property type="match status" value="1"/>
</dbReference>
<dbReference type="InterPro" id="IPR036942">
    <property type="entry name" value="Beta-barrel_TonB_sf"/>
</dbReference>
<evidence type="ECO:0000256" key="1">
    <source>
        <dbReference type="ARBA" id="ARBA00004442"/>
    </source>
</evidence>
<dbReference type="Proteomes" id="UP001172082">
    <property type="component" value="Unassembled WGS sequence"/>
</dbReference>
<dbReference type="InterPro" id="IPR037066">
    <property type="entry name" value="Plug_dom_sf"/>
</dbReference>
<keyword evidence="5" id="KW-0732">Signal</keyword>
<keyword evidence="8" id="KW-1185">Reference proteome</keyword>